<gene>
    <name evidence="1" type="primary">ES1</name>
</gene>
<dbReference type="EMBL" id="BT076669">
    <property type="protein sequence ID" value="ACO11093.1"/>
    <property type="molecule type" value="mRNA"/>
</dbReference>
<organism evidence="1">
    <name type="scientific">Caligus rogercresseyi</name>
    <name type="common">Sea louse</name>
    <dbReference type="NCBI Taxonomy" id="217165"/>
    <lineage>
        <taxon>Eukaryota</taxon>
        <taxon>Metazoa</taxon>
        <taxon>Ecdysozoa</taxon>
        <taxon>Arthropoda</taxon>
        <taxon>Crustacea</taxon>
        <taxon>Multicrustacea</taxon>
        <taxon>Hexanauplia</taxon>
        <taxon>Copepoda</taxon>
        <taxon>Siphonostomatoida</taxon>
        <taxon>Caligidae</taxon>
        <taxon>Caligus</taxon>
    </lineage>
</organism>
<reference evidence="1" key="1">
    <citation type="submission" date="2009-03" db="EMBL/GenBank/DDBJ databases">
        <title>Caligus rogercresseyi ESTs and full-length cDNAs.</title>
        <authorList>
            <person name="Yasuike M."/>
            <person name="von Schalburg K."/>
            <person name="Cooper G."/>
            <person name="Leong J."/>
            <person name="Jones S.R.M."/>
            <person name="Koop B.F."/>
        </authorList>
    </citation>
    <scope>NUCLEOTIDE SEQUENCE</scope>
    <source>
        <tissue evidence="1">Whole tissue</tissue>
    </source>
</reference>
<accession>C1BPZ0</accession>
<protein>
    <submittedName>
        <fullName evidence="1">ES1 protein homolog, mitochondrial</fullName>
    </submittedName>
</protein>
<name>C1BPZ0_CALRO</name>
<sequence>MSRKVAVILSGCGRQDGSDPSEVSPLVVALSRAELTPVFYAPYVTMSIGVNHVNGAEAETKRNVLVESARLVRDPVQKLECLNANDEDISALIIPGGNGVLYNLSNFATSYENPEVNEEVQRVILDFKSAGKPIGCSSFANVLVALVLPDTQITLGSDDEEECPNSAFLKSNLEERGTSIQPSSMGEVCVDSDNKVASAATYLYTAAKYFEIADTIYQLVDEVMALAED</sequence>
<dbReference type="InterPro" id="IPR029062">
    <property type="entry name" value="Class_I_gatase-like"/>
</dbReference>
<proteinExistence type="evidence at transcript level"/>
<dbReference type="AlphaFoldDB" id="C1BPZ0"/>
<dbReference type="SUPFAM" id="SSF52317">
    <property type="entry name" value="Class I glutamine amidotransferase-like"/>
    <property type="match status" value="1"/>
</dbReference>
<dbReference type="PANTHER" id="PTHR10224">
    <property type="entry name" value="ES1 PROTEIN HOMOLOG, MITOCHONDRIAL"/>
    <property type="match status" value="1"/>
</dbReference>
<dbReference type="PANTHER" id="PTHR10224:SF12">
    <property type="entry name" value="GLYOXALASE ELBB"/>
    <property type="match status" value="1"/>
</dbReference>
<dbReference type="Gene3D" id="3.40.50.880">
    <property type="match status" value="1"/>
</dbReference>
<evidence type="ECO:0000313" key="1">
    <source>
        <dbReference type="EMBL" id="ACO11093.1"/>
    </source>
</evidence>